<gene>
    <name evidence="3" type="ORF">GRI34_01340</name>
</gene>
<dbReference type="EMBL" id="WTYI01000001">
    <property type="protein sequence ID" value="MXO95059.1"/>
    <property type="molecule type" value="Genomic_DNA"/>
</dbReference>
<accession>A0A6I4TIL3</accession>
<dbReference type="InterPro" id="IPR017937">
    <property type="entry name" value="Thioredoxin_CS"/>
</dbReference>
<dbReference type="InterPro" id="IPR000866">
    <property type="entry name" value="AhpC/TSA"/>
</dbReference>
<organism evidence="3 4">
    <name type="scientific">Qipengyuania aquimaris</name>
    <dbReference type="NCBI Taxonomy" id="255984"/>
    <lineage>
        <taxon>Bacteria</taxon>
        <taxon>Pseudomonadati</taxon>
        <taxon>Pseudomonadota</taxon>
        <taxon>Alphaproteobacteria</taxon>
        <taxon>Sphingomonadales</taxon>
        <taxon>Erythrobacteraceae</taxon>
        <taxon>Qipengyuania</taxon>
    </lineage>
</organism>
<evidence type="ECO:0000256" key="1">
    <source>
        <dbReference type="ARBA" id="ARBA00023284"/>
    </source>
</evidence>
<keyword evidence="1" id="KW-0676">Redox-active center</keyword>
<feature type="domain" description="Thioredoxin" evidence="2">
    <location>
        <begin position="80"/>
        <end position="221"/>
    </location>
</feature>
<keyword evidence="4" id="KW-1185">Reference proteome</keyword>
<dbReference type="OrthoDB" id="9799347at2"/>
<dbReference type="PROSITE" id="PS51352">
    <property type="entry name" value="THIOREDOXIN_2"/>
    <property type="match status" value="1"/>
</dbReference>
<dbReference type="CDD" id="cd02966">
    <property type="entry name" value="TlpA_like_family"/>
    <property type="match status" value="1"/>
</dbReference>
<dbReference type="Pfam" id="PF00578">
    <property type="entry name" value="AhpC-TSA"/>
    <property type="match status" value="1"/>
</dbReference>
<dbReference type="Proteomes" id="UP000432727">
    <property type="component" value="Unassembled WGS sequence"/>
</dbReference>
<dbReference type="AlphaFoldDB" id="A0A6I4TIL3"/>
<dbReference type="PANTHER" id="PTHR42852:SF13">
    <property type="entry name" value="PROTEIN DIPZ"/>
    <property type="match status" value="1"/>
</dbReference>
<name>A0A6I4TIL3_9SPHN</name>
<dbReference type="InterPro" id="IPR013766">
    <property type="entry name" value="Thioredoxin_domain"/>
</dbReference>
<proteinExistence type="predicted"/>
<dbReference type="GO" id="GO:0015036">
    <property type="term" value="F:disulfide oxidoreductase activity"/>
    <property type="evidence" value="ECO:0007669"/>
    <property type="project" value="UniProtKB-ARBA"/>
</dbReference>
<protein>
    <submittedName>
        <fullName evidence="3">Redoxin domain-containing protein</fullName>
    </submittedName>
</protein>
<evidence type="ECO:0000313" key="4">
    <source>
        <dbReference type="Proteomes" id="UP000432727"/>
    </source>
</evidence>
<sequence>MSSRHSALSKGIEALISRIIALGPSANLPPHIALEPLLSRLSLTLIVTLGLAVSACDRSAPDEAQESGASQIKTGEIDRTYADSLMPAINVSDPDGRQINLGSLQGTPVLLNLWATWCAPCKKEMPLLDALAGDFDDQLHVITVSQDAGGAEKVAPYFAANEFAYLEPWMDPQNELGLHFDNTPLPTTILYDAQGLEVWRVVGDYDWSSDEARAAIAEVVGE</sequence>
<evidence type="ECO:0000313" key="3">
    <source>
        <dbReference type="EMBL" id="MXO95059.1"/>
    </source>
</evidence>
<dbReference type="InterPro" id="IPR036249">
    <property type="entry name" value="Thioredoxin-like_sf"/>
</dbReference>
<dbReference type="PROSITE" id="PS00194">
    <property type="entry name" value="THIOREDOXIN_1"/>
    <property type="match status" value="1"/>
</dbReference>
<dbReference type="GO" id="GO:0016209">
    <property type="term" value="F:antioxidant activity"/>
    <property type="evidence" value="ECO:0007669"/>
    <property type="project" value="InterPro"/>
</dbReference>
<dbReference type="PANTHER" id="PTHR42852">
    <property type="entry name" value="THIOL:DISULFIDE INTERCHANGE PROTEIN DSBE"/>
    <property type="match status" value="1"/>
</dbReference>
<evidence type="ECO:0000259" key="2">
    <source>
        <dbReference type="PROSITE" id="PS51352"/>
    </source>
</evidence>
<comment type="caution">
    <text evidence="3">The sequence shown here is derived from an EMBL/GenBank/DDBJ whole genome shotgun (WGS) entry which is preliminary data.</text>
</comment>
<dbReference type="SUPFAM" id="SSF52833">
    <property type="entry name" value="Thioredoxin-like"/>
    <property type="match status" value="1"/>
</dbReference>
<reference evidence="3 4" key="1">
    <citation type="submission" date="2019-12" db="EMBL/GenBank/DDBJ databases">
        <title>Genomic-based taxomic classification of the family Erythrobacteraceae.</title>
        <authorList>
            <person name="Xu L."/>
        </authorList>
    </citation>
    <scope>NUCLEOTIDE SEQUENCE [LARGE SCALE GENOMIC DNA]</scope>
    <source>
        <strain evidence="3 4">JCM 12189</strain>
    </source>
</reference>
<dbReference type="Gene3D" id="3.40.30.10">
    <property type="entry name" value="Glutaredoxin"/>
    <property type="match status" value="1"/>
</dbReference>
<dbReference type="InterPro" id="IPR050553">
    <property type="entry name" value="Thioredoxin_ResA/DsbE_sf"/>
</dbReference>